<organism evidence="2 3">
    <name type="scientific">Shinella curvata</name>
    <dbReference type="NCBI Taxonomy" id="1817964"/>
    <lineage>
        <taxon>Bacteria</taxon>
        <taxon>Pseudomonadati</taxon>
        <taxon>Pseudomonadota</taxon>
        <taxon>Alphaproteobacteria</taxon>
        <taxon>Hyphomicrobiales</taxon>
        <taxon>Rhizobiaceae</taxon>
        <taxon>Shinella</taxon>
    </lineage>
</organism>
<sequence>MMKTFLAGAVLALGLVSSAHAQTVSAGTYNVEGTNLDGSAYKGTATIELTSETTCSIEWQTGGTTSNGICMLYGDAFAAGYVLGDAVGLVVYQVKGNGLLEGAWTISGKDGSGTENLTLQQ</sequence>
<evidence type="ECO:0000313" key="2">
    <source>
        <dbReference type="EMBL" id="MDO6122332.1"/>
    </source>
</evidence>
<evidence type="ECO:0008006" key="4">
    <source>
        <dbReference type="Google" id="ProtNLM"/>
    </source>
</evidence>
<name>A0ABT8XEZ7_9HYPH</name>
<dbReference type="Proteomes" id="UP001177080">
    <property type="component" value="Unassembled WGS sequence"/>
</dbReference>
<feature type="signal peptide" evidence="1">
    <location>
        <begin position="1"/>
        <end position="21"/>
    </location>
</feature>
<keyword evidence="1" id="KW-0732">Signal</keyword>
<accession>A0ABT8XEZ7</accession>
<dbReference type="EMBL" id="WHSC02000006">
    <property type="protein sequence ID" value="MDO6122332.1"/>
    <property type="molecule type" value="Genomic_DNA"/>
</dbReference>
<evidence type="ECO:0000313" key="3">
    <source>
        <dbReference type="Proteomes" id="UP001177080"/>
    </source>
</evidence>
<reference evidence="2" key="1">
    <citation type="submission" date="2022-04" db="EMBL/GenBank/DDBJ databases">
        <title>Shinella lacus sp. nov., a novel member of the genus Shinella from water.</title>
        <authorList>
            <person name="Deng Y."/>
        </authorList>
    </citation>
    <scope>NUCLEOTIDE SEQUENCE</scope>
    <source>
        <strain evidence="2">JCM 31239</strain>
    </source>
</reference>
<keyword evidence="3" id="KW-1185">Reference proteome</keyword>
<comment type="caution">
    <text evidence="2">The sequence shown here is derived from an EMBL/GenBank/DDBJ whole genome shotgun (WGS) entry which is preliminary data.</text>
</comment>
<protein>
    <recommendedName>
        <fullName evidence="4">Avidin family protein</fullName>
    </recommendedName>
</protein>
<gene>
    <name evidence="2" type="ORF">GB928_014160</name>
</gene>
<evidence type="ECO:0000256" key="1">
    <source>
        <dbReference type="SAM" id="SignalP"/>
    </source>
</evidence>
<feature type="chain" id="PRO_5045409016" description="Avidin family protein" evidence="1">
    <location>
        <begin position="22"/>
        <end position="121"/>
    </location>
</feature>
<proteinExistence type="predicted"/>